<evidence type="ECO:0000256" key="2">
    <source>
        <dbReference type="ARBA" id="ARBA00023125"/>
    </source>
</evidence>
<dbReference type="PANTHER" id="PTHR33204">
    <property type="entry name" value="TRANSCRIPTIONAL REGULATOR, MARR FAMILY"/>
    <property type="match status" value="1"/>
</dbReference>
<keyword evidence="2" id="KW-0238">DNA-binding</keyword>
<dbReference type="InterPro" id="IPR036390">
    <property type="entry name" value="WH_DNA-bd_sf"/>
</dbReference>
<dbReference type="PANTHER" id="PTHR33204:SF36">
    <property type="entry name" value="TRANSCRIPTIONAL REGULATORY PROTEIN"/>
    <property type="match status" value="1"/>
</dbReference>
<dbReference type="SUPFAM" id="SSF46785">
    <property type="entry name" value="Winged helix' DNA-binding domain"/>
    <property type="match status" value="1"/>
</dbReference>
<gene>
    <name evidence="5" type="ordered locus">CCNA_00939</name>
</gene>
<dbReference type="Gene3D" id="1.10.10.10">
    <property type="entry name" value="Winged helix-like DNA-binding domain superfamily/Winged helix DNA-binding domain"/>
    <property type="match status" value="1"/>
</dbReference>
<sequence length="167" mass="18673">MGRTADYTNERCSVAATLEVVGDPWTLLILRDAFAGVKRFEQWQDRLGVARNVLAARLKTLVSHGVMETRRYSERPPRHEYWLTEKGLALSPVLLTMAEWGDRHVYGRDKSPVLFRHKTCGCAFHPVLACEACGQVVDRRDIERAGPQDLTAPTVGEALDAVKIAAE</sequence>
<dbReference type="EMBL" id="CP001340">
    <property type="protein sequence ID" value="ACL94404.1"/>
    <property type="molecule type" value="Genomic_DNA"/>
</dbReference>
<reference evidence="5 6" key="1">
    <citation type="journal article" date="2010" name="J. Bacteriol.">
        <title>The genetic basis of laboratory adaptation in Caulobacter crescentus.</title>
        <authorList>
            <person name="Marks M.E."/>
            <person name="Castro-Rojas C.M."/>
            <person name="Teiling C."/>
            <person name="Du L."/>
            <person name="Kapatral V."/>
            <person name="Walunas T.L."/>
            <person name="Crosson S."/>
        </authorList>
    </citation>
    <scope>NUCLEOTIDE SEQUENCE [LARGE SCALE GENOMIC DNA]</scope>
    <source>
        <strain evidence="6">NA1000 / CB15N</strain>
    </source>
</reference>
<dbReference type="GO" id="GO:0003677">
    <property type="term" value="F:DNA binding"/>
    <property type="evidence" value="ECO:0007669"/>
    <property type="project" value="UniProtKB-KW"/>
</dbReference>
<dbReference type="RefSeq" id="WP_010918780.1">
    <property type="nucleotide sequence ID" value="NC_011916.1"/>
</dbReference>
<evidence type="ECO:0000313" key="6">
    <source>
        <dbReference type="Proteomes" id="UP000001364"/>
    </source>
</evidence>
<evidence type="ECO:0000256" key="1">
    <source>
        <dbReference type="ARBA" id="ARBA00023015"/>
    </source>
</evidence>
<dbReference type="Pfam" id="PF01638">
    <property type="entry name" value="HxlR"/>
    <property type="match status" value="1"/>
</dbReference>
<dbReference type="SMR" id="A0A0H3C601"/>
<dbReference type="PATRIC" id="fig|565050.3.peg.925"/>
<protein>
    <submittedName>
        <fullName evidence="5">MarR-family transcriptional regulator</fullName>
    </submittedName>
</protein>
<dbReference type="InterPro" id="IPR036388">
    <property type="entry name" value="WH-like_DNA-bd_sf"/>
</dbReference>
<feature type="domain" description="HTH hxlR-type" evidence="4">
    <location>
        <begin position="12"/>
        <end position="109"/>
    </location>
</feature>
<accession>A0A0H3C601</accession>
<dbReference type="KEGG" id="ccs:CCNA_00939"/>
<proteinExistence type="predicted"/>
<dbReference type="PROSITE" id="PS51118">
    <property type="entry name" value="HTH_HXLR"/>
    <property type="match status" value="1"/>
</dbReference>
<organism evidence="5 6">
    <name type="scientific">Caulobacter vibrioides (strain NA1000 / CB15N)</name>
    <name type="common">Caulobacter crescentus</name>
    <dbReference type="NCBI Taxonomy" id="565050"/>
    <lineage>
        <taxon>Bacteria</taxon>
        <taxon>Pseudomonadati</taxon>
        <taxon>Pseudomonadota</taxon>
        <taxon>Alphaproteobacteria</taxon>
        <taxon>Caulobacterales</taxon>
        <taxon>Caulobacteraceae</taxon>
        <taxon>Caulobacter</taxon>
    </lineage>
</organism>
<dbReference type="PhylomeDB" id="A0A0H3C601"/>
<evidence type="ECO:0000313" key="5">
    <source>
        <dbReference type="EMBL" id="ACL94404.1"/>
    </source>
</evidence>
<dbReference type="AlphaFoldDB" id="A0A0H3C601"/>
<dbReference type="GeneID" id="7333069"/>
<dbReference type="Proteomes" id="UP000001364">
    <property type="component" value="Chromosome"/>
</dbReference>
<dbReference type="InterPro" id="IPR002577">
    <property type="entry name" value="HTH_HxlR"/>
</dbReference>
<name>A0A0H3C601_CAUVN</name>
<dbReference type="OrthoDB" id="9782219at2"/>
<dbReference type="HOGENOM" id="CLU_111585_0_0_5"/>
<evidence type="ECO:0000256" key="3">
    <source>
        <dbReference type="ARBA" id="ARBA00023163"/>
    </source>
</evidence>
<evidence type="ECO:0000259" key="4">
    <source>
        <dbReference type="PROSITE" id="PS51118"/>
    </source>
</evidence>
<keyword evidence="6" id="KW-1185">Reference proteome</keyword>
<keyword evidence="3" id="KW-0804">Transcription</keyword>
<keyword evidence="1" id="KW-0805">Transcription regulation</keyword>
<dbReference type="RefSeq" id="YP_002516312.1">
    <property type="nucleotide sequence ID" value="NC_011916.1"/>
</dbReference>